<dbReference type="GeneID" id="95349964"/>
<dbReference type="PANTHER" id="PTHR21366:SF14">
    <property type="entry name" value="GLYOXALASE DOMAIN-CONTAINING PROTEIN 5"/>
    <property type="match status" value="1"/>
</dbReference>
<keyword evidence="3" id="KW-0560">Oxidoreductase</keyword>
<protein>
    <submittedName>
        <fullName evidence="3">Biphenyl-2,3-diol 1,2-dioxygenase III-related protein</fullName>
    </submittedName>
    <submittedName>
        <fullName evidence="2">Lactoylglutathione lyase family protein</fullName>
    </submittedName>
</protein>
<reference evidence="3" key="2">
    <citation type="submission" date="2016-11" db="EMBL/GenBank/DDBJ databases">
        <authorList>
            <person name="Jaros S."/>
            <person name="Januszkiewicz K."/>
            <person name="Wedrychowicz H."/>
        </authorList>
    </citation>
    <scope>NUCLEOTIDE SEQUENCE [LARGE SCALE GENOMIC DNA]</scope>
    <source>
        <strain evidence="3">ACA-DC 1533</strain>
    </source>
</reference>
<dbReference type="AlphaFoldDB" id="A0A0R2KFA1"/>
<organism evidence="2 4">
    <name type="scientific">Ligilactobacillus acidipiscis</name>
    <dbReference type="NCBI Taxonomy" id="89059"/>
    <lineage>
        <taxon>Bacteria</taxon>
        <taxon>Bacillati</taxon>
        <taxon>Bacillota</taxon>
        <taxon>Bacilli</taxon>
        <taxon>Lactobacillales</taxon>
        <taxon>Lactobacillaceae</taxon>
        <taxon>Ligilactobacillus</taxon>
    </lineage>
</organism>
<sequence>MKVSRLDHIVLPVNNLEQAFRFYHEVFDMQELPEQSTAGTKTIRCGHQLIRLRQIDQPVKLQASAPTSGSTDLCIVVKDKADDIMNHLKSYFVDIVAGPVKRNGSEGQMTSIYIHDYDQNLIEIATYSNK</sequence>
<dbReference type="GO" id="GO:0051213">
    <property type="term" value="F:dioxygenase activity"/>
    <property type="evidence" value="ECO:0007669"/>
    <property type="project" value="UniProtKB-KW"/>
</dbReference>
<dbReference type="InterPro" id="IPR029068">
    <property type="entry name" value="Glyas_Bleomycin-R_OHBP_Dase"/>
</dbReference>
<dbReference type="PANTHER" id="PTHR21366">
    <property type="entry name" value="GLYOXALASE FAMILY PROTEIN"/>
    <property type="match status" value="1"/>
</dbReference>
<dbReference type="Proteomes" id="UP000051491">
    <property type="component" value="Unassembled WGS sequence"/>
</dbReference>
<dbReference type="Gene3D" id="3.10.180.10">
    <property type="entry name" value="2,3-Dihydroxybiphenyl 1,2-Dioxygenase, domain 1"/>
    <property type="match status" value="1"/>
</dbReference>
<dbReference type="EMBL" id="JQBK01000002">
    <property type="protein sequence ID" value="KRN88099.1"/>
    <property type="molecule type" value="Genomic_DNA"/>
</dbReference>
<dbReference type="GO" id="GO:0016829">
    <property type="term" value="F:lyase activity"/>
    <property type="evidence" value="ECO:0007669"/>
    <property type="project" value="UniProtKB-KW"/>
</dbReference>
<dbReference type="EMBL" id="LT630287">
    <property type="protein sequence ID" value="SFV41276.1"/>
    <property type="molecule type" value="Genomic_DNA"/>
</dbReference>
<reference evidence="2 4" key="1">
    <citation type="journal article" date="2015" name="Genome Announc.">
        <title>Expanding the biotechnology potential of lactobacilli through comparative genomics of 213 strains and associated genera.</title>
        <authorList>
            <person name="Sun Z."/>
            <person name="Harris H.M."/>
            <person name="McCann A."/>
            <person name="Guo C."/>
            <person name="Argimon S."/>
            <person name="Zhang W."/>
            <person name="Yang X."/>
            <person name="Jeffery I.B."/>
            <person name="Cooney J.C."/>
            <person name="Kagawa T.F."/>
            <person name="Liu W."/>
            <person name="Song Y."/>
            <person name="Salvetti E."/>
            <person name="Wrobel A."/>
            <person name="Rasinkangas P."/>
            <person name="Parkhill J."/>
            <person name="Rea M.C."/>
            <person name="O'Sullivan O."/>
            <person name="Ritari J."/>
            <person name="Douillard F.P."/>
            <person name="Paul Ross R."/>
            <person name="Yang R."/>
            <person name="Briner A.E."/>
            <person name="Felis G.E."/>
            <person name="de Vos W.M."/>
            <person name="Barrangou R."/>
            <person name="Klaenhammer T.R."/>
            <person name="Caufield P.W."/>
            <person name="Cui Y."/>
            <person name="Zhang H."/>
            <person name="O'Toole P.W."/>
        </authorList>
    </citation>
    <scope>NUCLEOTIDE SEQUENCE [LARGE SCALE GENOMIC DNA]</scope>
    <source>
        <strain evidence="2 4">DSM 15353</strain>
    </source>
</reference>
<proteinExistence type="predicted"/>
<dbReference type="OrthoDB" id="9802805at2"/>
<feature type="domain" description="VOC" evidence="1">
    <location>
        <begin position="5"/>
        <end position="127"/>
    </location>
</feature>
<dbReference type="InterPro" id="IPR037523">
    <property type="entry name" value="VOC_core"/>
</dbReference>
<dbReference type="KEGG" id="laca:LAC1533_1853"/>
<dbReference type="SUPFAM" id="SSF54593">
    <property type="entry name" value="Glyoxalase/Bleomycin resistance protein/Dihydroxybiphenyl dioxygenase"/>
    <property type="match status" value="1"/>
</dbReference>
<keyword evidence="3" id="KW-0223">Dioxygenase</keyword>
<reference evidence="5" key="3">
    <citation type="submission" date="2016-11" db="EMBL/GenBank/DDBJ databases">
        <authorList>
            <person name="Papadimitriou K."/>
        </authorList>
    </citation>
    <scope>NUCLEOTIDE SEQUENCE [LARGE SCALE GENOMIC DNA]</scope>
    <source>
        <strain evidence="5">ACA-DC 1533</strain>
    </source>
</reference>
<gene>
    <name evidence="2" type="ORF">IV43_GL000846</name>
    <name evidence="3" type="ORF">LAC1533_1853</name>
</gene>
<dbReference type="PROSITE" id="PS51819">
    <property type="entry name" value="VOC"/>
    <property type="match status" value="1"/>
</dbReference>
<dbReference type="InterPro" id="IPR004360">
    <property type="entry name" value="Glyas_Fos-R_dOase_dom"/>
</dbReference>
<dbReference type="InterPro" id="IPR050383">
    <property type="entry name" value="GlyoxalaseI/FosfomycinResist"/>
</dbReference>
<keyword evidence="2" id="KW-0456">Lyase</keyword>
<accession>A0A0R2KFA1</accession>
<dbReference type="PATRIC" id="fig|89059.3.peg.884"/>
<evidence type="ECO:0000313" key="5">
    <source>
        <dbReference type="Proteomes" id="UP000190935"/>
    </source>
</evidence>
<evidence type="ECO:0000313" key="4">
    <source>
        <dbReference type="Proteomes" id="UP000051491"/>
    </source>
</evidence>
<evidence type="ECO:0000313" key="2">
    <source>
        <dbReference type="EMBL" id="KRN88099.1"/>
    </source>
</evidence>
<name>A0A0R2KFA1_9LACO</name>
<evidence type="ECO:0000313" key="3">
    <source>
        <dbReference type="EMBL" id="SFV41276.1"/>
    </source>
</evidence>
<dbReference type="Pfam" id="PF00903">
    <property type="entry name" value="Glyoxalase"/>
    <property type="match status" value="1"/>
</dbReference>
<dbReference type="Proteomes" id="UP000190935">
    <property type="component" value="Chromosome I"/>
</dbReference>
<dbReference type="RefSeq" id="WP_010498240.1">
    <property type="nucleotide sequence ID" value="NZ_JBHUGU010000002.1"/>
</dbReference>
<evidence type="ECO:0000259" key="1">
    <source>
        <dbReference type="PROSITE" id="PS51819"/>
    </source>
</evidence>